<dbReference type="KEGG" id="mlac:CP520_00465"/>
<organism evidence="1 2">
    <name type="scientific">Mesoplasma lactucae ATCC 49193</name>
    <dbReference type="NCBI Taxonomy" id="81460"/>
    <lineage>
        <taxon>Bacteria</taxon>
        <taxon>Bacillati</taxon>
        <taxon>Mycoplasmatota</taxon>
        <taxon>Mollicutes</taxon>
        <taxon>Entomoplasmatales</taxon>
        <taxon>Entomoplasmataceae</taxon>
        <taxon>Mesoplasma</taxon>
    </lineage>
</organism>
<keyword evidence="2" id="KW-1185">Reference proteome</keyword>
<dbReference type="AlphaFoldDB" id="A0A291IRC6"/>
<evidence type="ECO:0000313" key="2">
    <source>
        <dbReference type="Proteomes" id="UP000232227"/>
    </source>
</evidence>
<dbReference type="EMBL" id="CP023668">
    <property type="protein sequence ID" value="ATG97237.1"/>
    <property type="molecule type" value="Genomic_DNA"/>
</dbReference>
<protein>
    <submittedName>
        <fullName evidence="1">Uncharacterized protein</fullName>
    </submittedName>
</protein>
<dbReference type="OrthoDB" id="391956at2"/>
<sequence>MAFLDEKTNNIVFNDKDKMSAWDNAPEISDADPKKYRVCMYCQFPMDYSDYVMNVKTKHSKDAWTIDLINIKKPKLVPKNFLAIHANCFGNRQNENEKRRLRKYRRTKWMMPKEGYKKSK</sequence>
<reference evidence="1 2" key="1">
    <citation type="submission" date="2017-09" db="EMBL/GenBank/DDBJ databases">
        <title>SPAdes assembly of the Mesoplasma lactucae genome.</title>
        <authorList>
            <person name="Knight T.F."/>
            <person name="Rubinstein R."/>
            <person name="Citino T."/>
        </authorList>
    </citation>
    <scope>NUCLEOTIDE SEQUENCE [LARGE SCALE GENOMIC DNA]</scope>
    <source>
        <strain evidence="1 2">831-C4</strain>
    </source>
</reference>
<accession>A0A291IRC6</accession>
<dbReference type="Proteomes" id="UP000232227">
    <property type="component" value="Chromosome"/>
</dbReference>
<gene>
    <name evidence="1" type="ORF">CP520_00465</name>
</gene>
<dbReference type="RefSeq" id="WP_096862525.1">
    <property type="nucleotide sequence ID" value="NZ_CP023668.1"/>
</dbReference>
<proteinExistence type="predicted"/>
<evidence type="ECO:0000313" key="1">
    <source>
        <dbReference type="EMBL" id="ATG97237.1"/>
    </source>
</evidence>
<name>A0A291IRC6_9MOLU</name>